<protein>
    <recommendedName>
        <fullName evidence="4">FAD/NAD(P)-binding domain-containing protein</fullName>
    </recommendedName>
</protein>
<proteinExistence type="predicted"/>
<comment type="caution">
    <text evidence="2">The sequence shown here is derived from an EMBL/GenBank/DDBJ whole genome shotgun (WGS) entry which is preliminary data.</text>
</comment>
<evidence type="ECO:0000256" key="1">
    <source>
        <dbReference type="SAM" id="MobiDB-lite"/>
    </source>
</evidence>
<dbReference type="InterPro" id="IPR036188">
    <property type="entry name" value="FAD/NAD-bd_sf"/>
</dbReference>
<evidence type="ECO:0008006" key="4">
    <source>
        <dbReference type="Google" id="ProtNLM"/>
    </source>
</evidence>
<sequence length="222" mass="24112">NGVAIPRQARQVSKPDFDAIIVGGGPAGLNALSGLARIRQNVLLIDSGEYRNAATRYIYNIFYYKTVAITNGTVTKIMPGDDAKLGADYHGSQGRPRDGAIQHPPGHARPTRELGPGHLLPLGLLGSLADVPGAMCEIVTLNSDVVAFVNRTDIPSAYLDAYNVTVDNRTIAAITRLQSIYLCFLFIILTKDLVRLVQEDSEKELAKEGVEKRDIELKARSL</sequence>
<reference evidence="2 3" key="1">
    <citation type="journal article" date="2016" name="Genome Announc.">
        <title>Genome Sequence of Madurella mycetomatis mm55, Isolated from a Human Mycetoma Case in Sudan.</title>
        <authorList>
            <person name="Smit S."/>
            <person name="Derks M.F."/>
            <person name="Bervoets S."/>
            <person name="Fahal A."/>
            <person name="van Leeuwen W."/>
            <person name="van Belkum A."/>
            <person name="van de Sande W.W."/>
        </authorList>
    </citation>
    <scope>NUCLEOTIDE SEQUENCE [LARGE SCALE GENOMIC DNA]</scope>
    <source>
        <strain evidence="3">mm55</strain>
    </source>
</reference>
<organism evidence="2 3">
    <name type="scientific">Madurella mycetomatis</name>
    <dbReference type="NCBI Taxonomy" id="100816"/>
    <lineage>
        <taxon>Eukaryota</taxon>
        <taxon>Fungi</taxon>
        <taxon>Dikarya</taxon>
        <taxon>Ascomycota</taxon>
        <taxon>Pezizomycotina</taxon>
        <taxon>Sordariomycetes</taxon>
        <taxon>Sordariomycetidae</taxon>
        <taxon>Sordariales</taxon>
        <taxon>Sordariales incertae sedis</taxon>
        <taxon>Madurella</taxon>
    </lineage>
</organism>
<dbReference type="VEuPathDB" id="FungiDB:MMYC01_210495"/>
<evidence type="ECO:0000313" key="3">
    <source>
        <dbReference type="Proteomes" id="UP000078237"/>
    </source>
</evidence>
<accession>A0A175VNI5</accession>
<evidence type="ECO:0000313" key="2">
    <source>
        <dbReference type="EMBL" id="KXX73048.1"/>
    </source>
</evidence>
<keyword evidence="3" id="KW-1185">Reference proteome</keyword>
<feature type="region of interest" description="Disordered" evidence="1">
    <location>
        <begin position="86"/>
        <end position="112"/>
    </location>
</feature>
<feature type="non-terminal residue" evidence="2">
    <location>
        <position position="1"/>
    </location>
</feature>
<dbReference type="Gene3D" id="3.50.50.60">
    <property type="entry name" value="FAD/NAD(P)-binding domain"/>
    <property type="match status" value="1"/>
</dbReference>
<gene>
    <name evidence="2" type="ORF">MMYC01_210495</name>
</gene>
<dbReference type="Proteomes" id="UP000078237">
    <property type="component" value="Unassembled WGS sequence"/>
</dbReference>
<dbReference type="AlphaFoldDB" id="A0A175VNI5"/>
<dbReference type="SUPFAM" id="SSF51905">
    <property type="entry name" value="FAD/NAD(P)-binding domain"/>
    <property type="match status" value="1"/>
</dbReference>
<dbReference type="EMBL" id="LCTW02000559">
    <property type="protein sequence ID" value="KXX73048.1"/>
    <property type="molecule type" value="Genomic_DNA"/>
</dbReference>
<name>A0A175VNI5_9PEZI</name>
<dbReference type="STRING" id="100816.A0A175VNI5"/>